<keyword evidence="3" id="KW-1185">Reference proteome</keyword>
<reference evidence="2 3" key="1">
    <citation type="submission" date="2018-06" db="EMBL/GenBank/DDBJ databases">
        <title>Freshwater and sediment microbial communities from various areas in North America, analyzing microbe dynamics in response to fracking.</title>
        <authorList>
            <person name="Lamendella R."/>
        </authorList>
    </citation>
    <scope>NUCLEOTIDE SEQUENCE [LARGE SCALE GENOMIC DNA]</scope>
    <source>
        <strain evidence="2 3">3b_TX</strain>
    </source>
</reference>
<dbReference type="PANTHER" id="PTHR41913">
    <property type="entry name" value="DUF1684 DOMAIN-CONTAINING PROTEIN"/>
    <property type="match status" value="1"/>
</dbReference>
<organism evidence="2 3">
    <name type="scientific">Brevibacterium celere</name>
    <dbReference type="NCBI Taxonomy" id="225845"/>
    <lineage>
        <taxon>Bacteria</taxon>
        <taxon>Bacillati</taxon>
        <taxon>Actinomycetota</taxon>
        <taxon>Actinomycetes</taxon>
        <taxon>Micrococcales</taxon>
        <taxon>Brevibacteriaceae</taxon>
        <taxon>Brevibacterium</taxon>
    </lineage>
</organism>
<dbReference type="Proteomes" id="UP000253509">
    <property type="component" value="Unassembled WGS sequence"/>
</dbReference>
<dbReference type="RefSeq" id="WP_245940807.1">
    <property type="nucleotide sequence ID" value="NZ_QNSB01000012.1"/>
</dbReference>
<comment type="caution">
    <text evidence="2">The sequence shown here is derived from an EMBL/GenBank/DDBJ whole genome shotgun (WGS) entry which is preliminary data.</text>
</comment>
<dbReference type="Pfam" id="PF07920">
    <property type="entry name" value="DUF1684"/>
    <property type="match status" value="1"/>
</dbReference>
<feature type="region of interest" description="Disordered" evidence="1">
    <location>
        <begin position="80"/>
        <end position="135"/>
    </location>
</feature>
<dbReference type="PANTHER" id="PTHR41913:SF1">
    <property type="entry name" value="DUF1684 DOMAIN-CONTAINING PROTEIN"/>
    <property type="match status" value="1"/>
</dbReference>
<feature type="compositionally biased region" description="Low complexity" evidence="1">
    <location>
        <begin position="103"/>
        <end position="115"/>
    </location>
</feature>
<dbReference type="AlphaFoldDB" id="A0A366IGC9"/>
<evidence type="ECO:0000313" key="2">
    <source>
        <dbReference type="EMBL" id="RBP69546.1"/>
    </source>
</evidence>
<accession>A0A366IGC9</accession>
<sequence length="528" mass="57063">MDQFVAEWNTWRDSRNSALATPFGWLSVTGLHWLDEAATWPGAPGEFTVEDGWVTVVLTPGTTAGPAAATLDLLSHAAEATPETRGPAGTRDANPTPTPGSPGTDAEAGASAAEARGGDARGGSDAASDTSTIELPQVRVESRGFSAKLPPGGSLDWFTVGHVLYELIERGGRLGIRIRDAKSPLLGKFFEVPVFEHDRSFVFLGAFTPFDSPEERTIDSAQDDVKLRTEVVGEVSFETEHGPVRLLATGNPETGLHINFHDPTNGRTTSAWRTVDLGIPGHDGSVIVDFNRAVNYPCAFTAFATCPAPVEGNVVPFPVTAGEQRPPFYLSENGVNTPFLLYTCWDEQAPDPTEDWYEEFGLDARVLNPVRDNDDPPLVGYDGLALSGRELTPLGRKARSRLIRVSADALTSRIPVVGIGAFADFVITAQKEVRELLGYHDGVEPVHDVPEDRLLVVMSSELAPTEAGFDVVRTDKSGLSYLELPKDLPLDSEFTDSADFEAAMASGAEVRSWQEFSYRVATLVSRHR</sequence>
<name>A0A366IGC9_9MICO</name>
<proteinExistence type="predicted"/>
<dbReference type="EMBL" id="QNSB01000012">
    <property type="protein sequence ID" value="RBP69546.1"/>
    <property type="molecule type" value="Genomic_DNA"/>
</dbReference>
<dbReference type="InterPro" id="IPR012467">
    <property type="entry name" value="DUF1684"/>
</dbReference>
<evidence type="ECO:0000313" key="3">
    <source>
        <dbReference type="Proteomes" id="UP000253509"/>
    </source>
</evidence>
<evidence type="ECO:0000256" key="1">
    <source>
        <dbReference type="SAM" id="MobiDB-lite"/>
    </source>
</evidence>
<protein>
    <submittedName>
        <fullName evidence="2">Uncharacterized protein DUF1684</fullName>
    </submittedName>
</protein>
<gene>
    <name evidence="2" type="ORF">DFO65_11280</name>
</gene>